<name>A0ABD2ZXR7_9GENT</name>
<protein>
    <submittedName>
        <fullName evidence="2">Uncharacterized protein</fullName>
    </submittedName>
</protein>
<dbReference type="Proteomes" id="UP001630127">
    <property type="component" value="Unassembled WGS sequence"/>
</dbReference>
<evidence type="ECO:0000313" key="3">
    <source>
        <dbReference type="Proteomes" id="UP001630127"/>
    </source>
</evidence>
<proteinExistence type="predicted"/>
<dbReference type="EMBL" id="JBJUIK010000007">
    <property type="protein sequence ID" value="KAL3523823.1"/>
    <property type="molecule type" value="Genomic_DNA"/>
</dbReference>
<organism evidence="2 3">
    <name type="scientific">Cinchona calisaya</name>
    <dbReference type="NCBI Taxonomy" id="153742"/>
    <lineage>
        <taxon>Eukaryota</taxon>
        <taxon>Viridiplantae</taxon>
        <taxon>Streptophyta</taxon>
        <taxon>Embryophyta</taxon>
        <taxon>Tracheophyta</taxon>
        <taxon>Spermatophyta</taxon>
        <taxon>Magnoliopsida</taxon>
        <taxon>eudicotyledons</taxon>
        <taxon>Gunneridae</taxon>
        <taxon>Pentapetalae</taxon>
        <taxon>asterids</taxon>
        <taxon>lamiids</taxon>
        <taxon>Gentianales</taxon>
        <taxon>Rubiaceae</taxon>
        <taxon>Cinchonoideae</taxon>
        <taxon>Cinchoneae</taxon>
        <taxon>Cinchona</taxon>
    </lineage>
</organism>
<gene>
    <name evidence="2" type="ORF">ACH5RR_016657</name>
</gene>
<sequence length="121" mass="12846">MKAAQTLLHRAVDGGKMKTAICRLCSRFSSSSSSSPSLQRLCDYSAAAGADPIAHSPPPNVEAGTSCTLPPPSPRPLPLPLGFSHDLRALPGAQELDSPNDKHNFYAFIQLSSQTSEQETI</sequence>
<dbReference type="AlphaFoldDB" id="A0ABD2ZXR7"/>
<feature type="region of interest" description="Disordered" evidence="1">
    <location>
        <begin position="52"/>
        <end position="82"/>
    </location>
</feature>
<evidence type="ECO:0000313" key="2">
    <source>
        <dbReference type="EMBL" id="KAL3523823.1"/>
    </source>
</evidence>
<comment type="caution">
    <text evidence="2">The sequence shown here is derived from an EMBL/GenBank/DDBJ whole genome shotgun (WGS) entry which is preliminary data.</text>
</comment>
<keyword evidence="3" id="KW-1185">Reference proteome</keyword>
<evidence type="ECO:0000256" key="1">
    <source>
        <dbReference type="SAM" id="MobiDB-lite"/>
    </source>
</evidence>
<feature type="compositionally biased region" description="Pro residues" evidence="1">
    <location>
        <begin position="69"/>
        <end position="79"/>
    </location>
</feature>
<accession>A0ABD2ZXR7</accession>
<reference evidence="2 3" key="1">
    <citation type="submission" date="2024-11" db="EMBL/GenBank/DDBJ databases">
        <title>A near-complete genome assembly of Cinchona calisaya.</title>
        <authorList>
            <person name="Lian D.C."/>
            <person name="Zhao X.W."/>
            <person name="Wei L."/>
        </authorList>
    </citation>
    <scope>NUCLEOTIDE SEQUENCE [LARGE SCALE GENOMIC DNA]</scope>
    <source>
        <tissue evidence="2">Nenye</tissue>
    </source>
</reference>